<organism evidence="1 2">
    <name type="scientific">Loxostege sticticalis</name>
    <name type="common">Beet webworm moth</name>
    <dbReference type="NCBI Taxonomy" id="481309"/>
    <lineage>
        <taxon>Eukaryota</taxon>
        <taxon>Metazoa</taxon>
        <taxon>Ecdysozoa</taxon>
        <taxon>Arthropoda</taxon>
        <taxon>Hexapoda</taxon>
        <taxon>Insecta</taxon>
        <taxon>Pterygota</taxon>
        <taxon>Neoptera</taxon>
        <taxon>Endopterygota</taxon>
        <taxon>Lepidoptera</taxon>
        <taxon>Glossata</taxon>
        <taxon>Ditrysia</taxon>
        <taxon>Pyraloidea</taxon>
        <taxon>Crambidae</taxon>
        <taxon>Pyraustinae</taxon>
        <taxon>Loxostege</taxon>
    </lineage>
</organism>
<reference evidence="1 2" key="1">
    <citation type="submission" date="2024-06" db="EMBL/GenBank/DDBJ databases">
        <title>A chromosome-level genome assembly of beet webworm, Loxostege sticticalis.</title>
        <authorList>
            <person name="Zhang Y."/>
        </authorList>
    </citation>
    <scope>NUCLEOTIDE SEQUENCE [LARGE SCALE GENOMIC DNA]</scope>
    <source>
        <strain evidence="1">AQ028</strain>
        <tissue evidence="1">Male pupae</tissue>
    </source>
</reference>
<protein>
    <submittedName>
        <fullName evidence="1">Uncharacterized protein</fullName>
    </submittedName>
</protein>
<evidence type="ECO:0000313" key="2">
    <source>
        <dbReference type="Proteomes" id="UP001549921"/>
    </source>
</evidence>
<dbReference type="Proteomes" id="UP001549921">
    <property type="component" value="Unassembled WGS sequence"/>
</dbReference>
<gene>
    <name evidence="1" type="ORF">ABMA28_015066</name>
</gene>
<dbReference type="EMBL" id="JBEDNZ010000006">
    <property type="protein sequence ID" value="KAL0841367.1"/>
    <property type="molecule type" value="Genomic_DNA"/>
</dbReference>
<sequence>MGRPLKRVDQIRDLGVIHDSKLTYEYHVDYIVKKANRTLGFVKRSCSQFKTVKIVKILYCSYVWNPQYNIYVDRIECVQRKLMRYLQFKSNIQDIDYEARCKRHHILPLKERRDISDLNLLAKIAQSQVDSPQLLSKIGLQVPTRTVRHPVALHIPRTHTKYRRNSYFTRAAVCYNVISRSPDIMVDLFNIKPHKLKKILAERWFAMVS</sequence>
<accession>A0ABD0TE68</accession>
<evidence type="ECO:0000313" key="1">
    <source>
        <dbReference type="EMBL" id="KAL0841367.1"/>
    </source>
</evidence>
<dbReference type="AlphaFoldDB" id="A0ABD0TE68"/>
<proteinExistence type="predicted"/>
<name>A0ABD0TE68_LOXSC</name>
<comment type="caution">
    <text evidence="1">The sequence shown here is derived from an EMBL/GenBank/DDBJ whole genome shotgun (WGS) entry which is preliminary data.</text>
</comment>